<keyword evidence="3 5" id="KW-1133">Transmembrane helix</keyword>
<evidence type="ECO:0000256" key="4">
    <source>
        <dbReference type="ARBA" id="ARBA00023136"/>
    </source>
</evidence>
<feature type="transmembrane region" description="Helical" evidence="5">
    <location>
        <begin position="227"/>
        <end position="254"/>
    </location>
</feature>
<dbReference type="InterPro" id="IPR019427">
    <property type="entry name" value="7TM_GPCR_serpentine_rcpt_Srw"/>
</dbReference>
<dbReference type="STRING" id="2018661.A0A2A2LJN4"/>
<dbReference type="GO" id="GO:0005886">
    <property type="term" value="C:plasma membrane"/>
    <property type="evidence" value="ECO:0007669"/>
    <property type="project" value="TreeGrafter"/>
</dbReference>
<dbReference type="InterPro" id="IPR017452">
    <property type="entry name" value="GPCR_Rhodpsn_7TM"/>
</dbReference>
<evidence type="ECO:0000313" key="7">
    <source>
        <dbReference type="EMBL" id="PAV86350.1"/>
    </source>
</evidence>
<dbReference type="Pfam" id="PF10324">
    <property type="entry name" value="7TM_GPCR_Srw"/>
    <property type="match status" value="1"/>
</dbReference>
<protein>
    <recommendedName>
        <fullName evidence="6">G-protein coupled receptors family 1 profile domain-containing protein</fullName>
    </recommendedName>
</protein>
<dbReference type="Proteomes" id="UP000218231">
    <property type="component" value="Unassembled WGS sequence"/>
</dbReference>
<organism evidence="7 8">
    <name type="scientific">Diploscapter pachys</name>
    <dbReference type="NCBI Taxonomy" id="2018661"/>
    <lineage>
        <taxon>Eukaryota</taxon>
        <taxon>Metazoa</taxon>
        <taxon>Ecdysozoa</taxon>
        <taxon>Nematoda</taxon>
        <taxon>Chromadorea</taxon>
        <taxon>Rhabditida</taxon>
        <taxon>Rhabditina</taxon>
        <taxon>Rhabditomorpha</taxon>
        <taxon>Rhabditoidea</taxon>
        <taxon>Rhabditidae</taxon>
        <taxon>Diploscapter</taxon>
    </lineage>
</organism>
<feature type="transmembrane region" description="Helical" evidence="5">
    <location>
        <begin position="274"/>
        <end position="301"/>
    </location>
</feature>
<keyword evidence="2 5" id="KW-0812">Transmembrane</keyword>
<proteinExistence type="predicted"/>
<keyword evidence="8" id="KW-1185">Reference proteome</keyword>
<evidence type="ECO:0000313" key="8">
    <source>
        <dbReference type="Proteomes" id="UP000218231"/>
    </source>
</evidence>
<dbReference type="InterPro" id="IPR053219">
    <property type="entry name" value="GPCR_Dmsr-1"/>
</dbReference>
<dbReference type="PANTHER" id="PTHR46273">
    <property type="entry name" value="MYOSUPPRESSIN RECEPTOR 1, ISOFORM B-RELATED"/>
    <property type="match status" value="1"/>
</dbReference>
<dbReference type="EMBL" id="LIAE01006680">
    <property type="protein sequence ID" value="PAV86350.1"/>
    <property type="molecule type" value="Genomic_DNA"/>
</dbReference>
<feature type="transmembrane region" description="Helical" evidence="5">
    <location>
        <begin position="9"/>
        <end position="29"/>
    </location>
</feature>
<evidence type="ECO:0000256" key="5">
    <source>
        <dbReference type="SAM" id="Phobius"/>
    </source>
</evidence>
<gene>
    <name evidence="7" type="ORF">WR25_14665</name>
</gene>
<comment type="subcellular location">
    <subcellularLocation>
        <location evidence="1">Membrane</location>
    </subcellularLocation>
</comment>
<feature type="transmembrane region" description="Helical" evidence="5">
    <location>
        <begin position="95"/>
        <end position="117"/>
    </location>
</feature>
<feature type="domain" description="G-protein coupled receptors family 1 profile" evidence="6">
    <location>
        <begin position="1"/>
        <end position="285"/>
    </location>
</feature>
<feature type="transmembrane region" description="Helical" evidence="5">
    <location>
        <begin position="158"/>
        <end position="180"/>
    </location>
</feature>
<dbReference type="AlphaFoldDB" id="A0A2A2LJN4"/>
<dbReference type="PROSITE" id="PS50262">
    <property type="entry name" value="G_PROTEIN_RECEP_F1_2"/>
    <property type="match status" value="1"/>
</dbReference>
<feature type="transmembrane region" description="Helical" evidence="5">
    <location>
        <begin position="44"/>
        <end position="74"/>
    </location>
</feature>
<dbReference type="Gene3D" id="1.20.1070.10">
    <property type="entry name" value="Rhodopsin 7-helix transmembrane proteins"/>
    <property type="match status" value="1"/>
</dbReference>
<dbReference type="OrthoDB" id="5864054at2759"/>
<evidence type="ECO:0000259" key="6">
    <source>
        <dbReference type="PROSITE" id="PS50262"/>
    </source>
</evidence>
<comment type="caution">
    <text evidence="7">The sequence shown here is derived from an EMBL/GenBank/DDBJ whole genome shotgun (WGS) entry which is preliminary data.</text>
</comment>
<evidence type="ECO:0000256" key="2">
    <source>
        <dbReference type="ARBA" id="ARBA00022692"/>
    </source>
</evidence>
<evidence type="ECO:0000256" key="3">
    <source>
        <dbReference type="ARBA" id="ARBA00022989"/>
    </source>
</evidence>
<dbReference type="PANTHER" id="PTHR46273:SF9">
    <property type="entry name" value="G-PROTEIN COUPLED RECEPTORS FAMILY 1 PROFILE DOMAIN-CONTAINING PROTEIN"/>
    <property type="match status" value="1"/>
</dbReference>
<accession>A0A2A2LJN4</accession>
<dbReference type="CDD" id="cd14978">
    <property type="entry name" value="7tmA_FMRFamide_R-like"/>
    <property type="match status" value="1"/>
</dbReference>
<dbReference type="SUPFAM" id="SSF81321">
    <property type="entry name" value="Family A G protein-coupled receptor-like"/>
    <property type="match status" value="1"/>
</dbReference>
<keyword evidence="4 5" id="KW-0472">Membrane</keyword>
<reference evidence="7 8" key="1">
    <citation type="journal article" date="2017" name="Curr. Biol.">
        <title>Genome architecture and evolution of a unichromosomal asexual nematode.</title>
        <authorList>
            <person name="Fradin H."/>
            <person name="Zegar C."/>
            <person name="Gutwein M."/>
            <person name="Lucas J."/>
            <person name="Kovtun M."/>
            <person name="Corcoran D."/>
            <person name="Baugh L.R."/>
            <person name="Kiontke K."/>
            <person name="Gunsalus K."/>
            <person name="Fitch D.H."/>
            <person name="Piano F."/>
        </authorList>
    </citation>
    <scope>NUCLEOTIDE SEQUENCE [LARGE SCALE GENOMIC DNA]</scope>
    <source>
        <strain evidence="7">PF1309</strain>
    </source>
</reference>
<name>A0A2A2LJN4_9BILA</name>
<evidence type="ECO:0000256" key="1">
    <source>
        <dbReference type="ARBA" id="ARBA00004370"/>
    </source>
</evidence>
<sequence length="325" mass="37127">MRIYTINALLWQMAVFDALTMTSYAIYIMRFRLIDDENSIGYSYYWLIFLIGHVTASIALHTGSLYLSVIMAYIRWISLDRLDAKWMNHTAIRYIFVYTCLFLTLISIPTILVHQIVPVSEVFGTNDTQYAGLYTVQLDETDINGCKIFRLNLWITGIMFKGLPCGLLLLFTIALIIKLYEVSEKRRLLRGEASISCASANASDRNVLIGIDQQARRKKAISVDKTTSMLIIMLLIFLITELPQGLLAILSAIYPTHVQTFIYVYLGELLDLPSLINCLTSFTLYSLMSSTYRSTALSLFCPHRNKKKKKRTSQQTFNSLKLLLT</sequence>
<dbReference type="GO" id="GO:0008528">
    <property type="term" value="F:G protein-coupled peptide receptor activity"/>
    <property type="evidence" value="ECO:0007669"/>
    <property type="project" value="InterPro"/>
</dbReference>